<feature type="region of interest" description="Disordered" evidence="1">
    <location>
        <begin position="1"/>
        <end position="37"/>
    </location>
</feature>
<keyword evidence="3" id="KW-1185">Reference proteome</keyword>
<evidence type="ECO:0000256" key="1">
    <source>
        <dbReference type="SAM" id="MobiDB-lite"/>
    </source>
</evidence>
<organism evidence="2 3">
    <name type="scientific">Oreochromis aureus</name>
    <name type="common">Israeli tilapia</name>
    <name type="synonym">Chromis aureus</name>
    <dbReference type="NCBI Taxonomy" id="47969"/>
    <lineage>
        <taxon>Eukaryota</taxon>
        <taxon>Metazoa</taxon>
        <taxon>Chordata</taxon>
        <taxon>Craniata</taxon>
        <taxon>Vertebrata</taxon>
        <taxon>Euteleostomi</taxon>
        <taxon>Actinopterygii</taxon>
        <taxon>Neopterygii</taxon>
        <taxon>Teleostei</taxon>
        <taxon>Neoteleostei</taxon>
        <taxon>Acanthomorphata</taxon>
        <taxon>Ovalentaria</taxon>
        <taxon>Cichlomorphae</taxon>
        <taxon>Cichliformes</taxon>
        <taxon>Cichlidae</taxon>
        <taxon>African cichlids</taxon>
        <taxon>Pseudocrenilabrinae</taxon>
        <taxon>Oreochromini</taxon>
        <taxon>Oreochromis</taxon>
    </lineage>
</organism>
<reference evidence="2" key="3">
    <citation type="submission" date="2025-09" db="UniProtKB">
        <authorList>
            <consortium name="Ensembl"/>
        </authorList>
    </citation>
    <scope>IDENTIFICATION</scope>
</reference>
<sequence>DPPDVVLPGPPEPSAGKKRRSHHRRATPQPDVRTSTLPAVVSEDSVSFLDSVTLHSGAVFCVAGTAQQPLSAQLAAQQPLSAQLAAQQPLSAQLAAQQPLSAQLAAQQPLSAQLAAQQPLSQPLSAQLAAQQPLSAQLAAQQPLSAQSPVPLPAQSPVPAAPSKVGWMPSLLTRPGFLQKVYQLSMKPTSFLGHHSDSQQFQENMRLNMSLLV</sequence>
<evidence type="ECO:0000313" key="3">
    <source>
        <dbReference type="Proteomes" id="UP000472276"/>
    </source>
</evidence>
<feature type="compositionally biased region" description="Basic residues" evidence="1">
    <location>
        <begin position="16"/>
        <end position="26"/>
    </location>
</feature>
<reference evidence="2" key="2">
    <citation type="submission" date="2025-08" db="UniProtKB">
        <authorList>
            <consortium name="Ensembl"/>
        </authorList>
    </citation>
    <scope>IDENTIFICATION</scope>
</reference>
<dbReference type="Ensembl" id="ENSOABT00000084546.1">
    <property type="protein sequence ID" value="ENSOABP00000068431.1"/>
    <property type="gene ID" value="ENSOABG00000026307.1"/>
</dbReference>
<name>A0AAZ1XJP6_OREAU</name>
<protein>
    <submittedName>
        <fullName evidence="2">Uncharacterized protein</fullName>
    </submittedName>
</protein>
<accession>A0AAZ1XJP6</accession>
<evidence type="ECO:0000313" key="2">
    <source>
        <dbReference type="Ensembl" id="ENSOABP00000068431.1"/>
    </source>
</evidence>
<dbReference type="AlphaFoldDB" id="A0AAZ1XJP6"/>
<proteinExistence type="predicted"/>
<reference evidence="3" key="1">
    <citation type="submission" date="2020-03" db="EMBL/GenBank/DDBJ databases">
        <title>Evolution of repeat sequences and sex chromosomes of tilapia species revealed by chromosome-level genomes.</title>
        <authorList>
            <person name="Xu L."/>
            <person name="Tao W."/>
            <person name="Wang D."/>
            <person name="Zhou Q."/>
        </authorList>
    </citation>
    <scope>NUCLEOTIDE SEQUENCE [LARGE SCALE GENOMIC DNA]</scope>
    <source>
        <strain evidence="3">Israel</strain>
    </source>
</reference>
<dbReference type="Proteomes" id="UP000472276">
    <property type="component" value="Unassembled WGS sequence"/>
</dbReference>